<dbReference type="EMBL" id="JACXAA010000001">
    <property type="protein sequence ID" value="MBD2751400.1"/>
    <property type="molecule type" value="Genomic_DNA"/>
</dbReference>
<organism evidence="1 2">
    <name type="scientific">Spirosoma validum</name>
    <dbReference type="NCBI Taxonomy" id="2771355"/>
    <lineage>
        <taxon>Bacteria</taxon>
        <taxon>Pseudomonadati</taxon>
        <taxon>Bacteroidota</taxon>
        <taxon>Cytophagia</taxon>
        <taxon>Cytophagales</taxon>
        <taxon>Cytophagaceae</taxon>
        <taxon>Spirosoma</taxon>
    </lineage>
</organism>
<comment type="caution">
    <text evidence="1">The sequence shown here is derived from an EMBL/GenBank/DDBJ whole genome shotgun (WGS) entry which is preliminary data.</text>
</comment>
<name>A0A927AX63_9BACT</name>
<reference evidence="1" key="1">
    <citation type="submission" date="2020-09" db="EMBL/GenBank/DDBJ databases">
        <authorList>
            <person name="Kim M.K."/>
        </authorList>
    </citation>
    <scope>NUCLEOTIDE SEQUENCE</scope>
    <source>
        <strain evidence="1">BT704</strain>
    </source>
</reference>
<protein>
    <submittedName>
        <fullName evidence="1">Uncharacterized protein</fullName>
    </submittedName>
</protein>
<evidence type="ECO:0000313" key="1">
    <source>
        <dbReference type="EMBL" id="MBD2751400.1"/>
    </source>
</evidence>
<dbReference type="AlphaFoldDB" id="A0A927AX63"/>
<keyword evidence="2" id="KW-1185">Reference proteome</keyword>
<evidence type="ECO:0000313" key="2">
    <source>
        <dbReference type="Proteomes" id="UP000653797"/>
    </source>
</evidence>
<gene>
    <name evidence="1" type="ORF">IC230_00740</name>
</gene>
<dbReference type="Proteomes" id="UP000653797">
    <property type="component" value="Unassembled WGS sequence"/>
</dbReference>
<dbReference type="RefSeq" id="WP_191037047.1">
    <property type="nucleotide sequence ID" value="NZ_JACXAA010000001.1"/>
</dbReference>
<accession>A0A927AX63</accession>
<sequence length="54" mass="6161">MKLDKTNSVGSTQSETLEEPLSYTQFTQLLAQYKRAVYESIHQAENPISMLLNL</sequence>
<proteinExistence type="predicted"/>